<dbReference type="Proteomes" id="UP000825002">
    <property type="component" value="Unassembled WGS sequence"/>
</dbReference>
<dbReference type="InterPro" id="IPR036860">
    <property type="entry name" value="SH2_dom_sf"/>
</dbReference>
<protein>
    <submittedName>
        <fullName evidence="7">Guanine nucleotide exchange factor VAV3</fullName>
    </submittedName>
</protein>
<comment type="caution">
    <text evidence="7">The sequence shown here is derived from an EMBL/GenBank/DDBJ whole genome shotgun (WGS) entry which is preliminary data.</text>
</comment>
<reference evidence="7 8" key="1">
    <citation type="submission" date="2020-10" db="EMBL/GenBank/DDBJ databases">
        <authorList>
            <person name="Klimov P.B."/>
            <person name="Dyachkov S.M."/>
            <person name="Chetverikov P.E."/>
        </authorList>
    </citation>
    <scope>NUCLEOTIDE SEQUENCE [LARGE SCALE GENOMIC DNA]</scope>
    <source>
        <strain evidence="7">BMOC 18-1129-001#AD2665</strain>
        <tissue evidence="7">Entire mites</tissue>
    </source>
</reference>
<name>A0ABQ7S6M4_9ACAR</name>
<evidence type="ECO:0000256" key="2">
    <source>
        <dbReference type="PROSITE-ProRule" id="PRU00191"/>
    </source>
</evidence>
<sequence>GYRCKVCLLPAHKQCLAQTRACGTPALPPRLQPVSPSVGSTCSEDNASFFSTLGSSNTSNNPSGRFNTSLSLMGSDAHQRNTPKQPASTVEYNNIENHTASRLRQPLIPMNRASSTRVCQSPPLGTPTTKSFVQSSINVNQQNSVNHLMQQRRLLNGGSKSTPTISSVPLIRVMAISSFNGDSRYNELSMAVGDVIVVFNCNAEHPRKSHSKPTLHINGNKSTDSLKDVQKTVDHRDPSHNTWWVGKNLRTSNEGLFPADCVRTRSPERKVASCEEAQHSIDFDVAVDPAQHSYGNVDINFNKLDDGRDQQYANFVLNDYPWFSGRMDRDEAQSLLEKMTHGTFLVRISPKQNGNYVISLNYNGQVKHMRIHVSNDNQLFLSQTRYFKSIVELVTWYQENSLVESFHLLDAKLLVPYRNTD</sequence>
<feature type="region of interest" description="Disordered" evidence="4">
    <location>
        <begin position="53"/>
        <end position="88"/>
    </location>
</feature>
<evidence type="ECO:0000259" key="6">
    <source>
        <dbReference type="PROSITE" id="PS50002"/>
    </source>
</evidence>
<dbReference type="SUPFAM" id="SSF50044">
    <property type="entry name" value="SH3-domain"/>
    <property type="match status" value="1"/>
</dbReference>
<dbReference type="InterPro" id="IPR001452">
    <property type="entry name" value="SH3_domain"/>
</dbReference>
<dbReference type="Pfam" id="PF00017">
    <property type="entry name" value="SH2"/>
    <property type="match status" value="1"/>
</dbReference>
<evidence type="ECO:0000313" key="7">
    <source>
        <dbReference type="EMBL" id="KAG9509075.1"/>
    </source>
</evidence>
<evidence type="ECO:0000256" key="4">
    <source>
        <dbReference type="SAM" id="MobiDB-lite"/>
    </source>
</evidence>
<feature type="domain" description="SH3" evidence="6">
    <location>
        <begin position="168"/>
        <end position="267"/>
    </location>
</feature>
<feature type="compositionally biased region" description="Polar residues" evidence="4">
    <location>
        <begin position="53"/>
        <end position="72"/>
    </location>
</feature>
<keyword evidence="8" id="KW-1185">Reference proteome</keyword>
<evidence type="ECO:0000256" key="3">
    <source>
        <dbReference type="PROSITE-ProRule" id="PRU00192"/>
    </source>
</evidence>
<dbReference type="InterPro" id="IPR036028">
    <property type="entry name" value="SH3-like_dom_sf"/>
</dbReference>
<dbReference type="Gene3D" id="2.30.30.40">
    <property type="entry name" value="SH3 Domains"/>
    <property type="match status" value="1"/>
</dbReference>
<keyword evidence="2" id="KW-0727">SH2 domain</keyword>
<dbReference type="SUPFAM" id="SSF55550">
    <property type="entry name" value="SH2 domain"/>
    <property type="match status" value="1"/>
</dbReference>
<keyword evidence="1 3" id="KW-0728">SH3 domain</keyword>
<proteinExistence type="predicted"/>
<dbReference type="PRINTS" id="PR00401">
    <property type="entry name" value="SH2DOMAIN"/>
</dbReference>
<evidence type="ECO:0000259" key="5">
    <source>
        <dbReference type="PROSITE" id="PS50001"/>
    </source>
</evidence>
<dbReference type="Gene3D" id="3.30.505.10">
    <property type="entry name" value="SH2 domain"/>
    <property type="match status" value="1"/>
</dbReference>
<evidence type="ECO:0000313" key="8">
    <source>
        <dbReference type="Proteomes" id="UP000825002"/>
    </source>
</evidence>
<dbReference type="PANTHER" id="PTHR45818:SF3">
    <property type="entry name" value="PROTEIN VAV"/>
    <property type="match status" value="1"/>
</dbReference>
<gene>
    <name evidence="7" type="primary">Vav3</name>
    <name evidence="7" type="ORF">GZH46_02417</name>
</gene>
<feature type="domain" description="SH2" evidence="5">
    <location>
        <begin position="322"/>
        <end position="417"/>
    </location>
</feature>
<feature type="non-terminal residue" evidence="7">
    <location>
        <position position="1"/>
    </location>
</feature>
<evidence type="ECO:0000256" key="1">
    <source>
        <dbReference type="ARBA" id="ARBA00022443"/>
    </source>
</evidence>
<dbReference type="PANTHER" id="PTHR45818">
    <property type="entry name" value="PROTEIN VAV"/>
    <property type="match status" value="1"/>
</dbReference>
<dbReference type="InterPro" id="IPR000980">
    <property type="entry name" value="SH2"/>
</dbReference>
<dbReference type="SMART" id="SM00252">
    <property type="entry name" value="SH2"/>
    <property type="match status" value="1"/>
</dbReference>
<dbReference type="PROSITE" id="PS50001">
    <property type="entry name" value="SH2"/>
    <property type="match status" value="1"/>
</dbReference>
<dbReference type="EMBL" id="JAIFTH010000696">
    <property type="protein sequence ID" value="KAG9509075.1"/>
    <property type="molecule type" value="Genomic_DNA"/>
</dbReference>
<accession>A0ABQ7S6M4</accession>
<dbReference type="PROSITE" id="PS50002">
    <property type="entry name" value="SH3"/>
    <property type="match status" value="1"/>
</dbReference>
<organism evidence="7 8">
    <name type="scientific">Fragariocoptes setiger</name>
    <dbReference type="NCBI Taxonomy" id="1670756"/>
    <lineage>
        <taxon>Eukaryota</taxon>
        <taxon>Metazoa</taxon>
        <taxon>Ecdysozoa</taxon>
        <taxon>Arthropoda</taxon>
        <taxon>Chelicerata</taxon>
        <taxon>Arachnida</taxon>
        <taxon>Acari</taxon>
        <taxon>Acariformes</taxon>
        <taxon>Trombidiformes</taxon>
        <taxon>Prostigmata</taxon>
        <taxon>Eupodina</taxon>
        <taxon>Eriophyoidea</taxon>
        <taxon>Phytoptidae</taxon>
        <taxon>Fragariocoptes</taxon>
    </lineage>
</organism>